<keyword evidence="2" id="KW-1185">Reference proteome</keyword>
<accession>A0A314ZHU1</accession>
<comment type="caution">
    <text evidence="1">The sequence shown here is derived from an EMBL/GenBank/DDBJ whole genome shotgun (WGS) entry which is preliminary data.</text>
</comment>
<dbReference type="AlphaFoldDB" id="A0A314ZHU1"/>
<sequence>MGVSIRPCSRQERLCLGLTGERFYLGLPLLWPICIKSVKTRVQCQAGRFWLARQIEHDKSPDATVAAGTMGYLAPDYLLTAGRLRKPMCSALGRWCLRWAVEEGQLREKEGRLLMAAEQGLRANLMRER</sequence>
<dbReference type="STRING" id="2094558.A0A314ZHU1"/>
<evidence type="ECO:0000313" key="1">
    <source>
        <dbReference type="EMBL" id="PQQ21062.1"/>
    </source>
</evidence>
<dbReference type="EMBL" id="PJQY01000020">
    <property type="protein sequence ID" value="PQQ21062.1"/>
    <property type="molecule type" value="Genomic_DNA"/>
</dbReference>
<proteinExistence type="predicted"/>
<reference evidence="1 2" key="1">
    <citation type="submission" date="2018-02" db="EMBL/GenBank/DDBJ databases">
        <title>Draft genome of wild Prunus yedoensis var. nudiflora.</title>
        <authorList>
            <person name="Baek S."/>
            <person name="Kim J.-H."/>
            <person name="Choi K."/>
            <person name="Kim G.-B."/>
            <person name="Cho A."/>
            <person name="Jang H."/>
            <person name="Shin C.-H."/>
            <person name="Yu H.-J."/>
            <person name="Mun J.-H."/>
        </authorList>
    </citation>
    <scope>NUCLEOTIDE SEQUENCE [LARGE SCALE GENOMIC DNA]</scope>
    <source>
        <strain evidence="2">cv. Jeju island</strain>
        <tissue evidence="1">Leaf</tissue>
    </source>
</reference>
<gene>
    <name evidence="1" type="ORF">Pyn_20973</name>
</gene>
<protein>
    <submittedName>
        <fullName evidence="1">Uncharacterized protein</fullName>
    </submittedName>
</protein>
<dbReference type="Proteomes" id="UP000250321">
    <property type="component" value="Unassembled WGS sequence"/>
</dbReference>
<organism evidence="1 2">
    <name type="scientific">Prunus yedoensis var. nudiflora</name>
    <dbReference type="NCBI Taxonomy" id="2094558"/>
    <lineage>
        <taxon>Eukaryota</taxon>
        <taxon>Viridiplantae</taxon>
        <taxon>Streptophyta</taxon>
        <taxon>Embryophyta</taxon>
        <taxon>Tracheophyta</taxon>
        <taxon>Spermatophyta</taxon>
        <taxon>Magnoliopsida</taxon>
        <taxon>eudicotyledons</taxon>
        <taxon>Gunneridae</taxon>
        <taxon>Pentapetalae</taxon>
        <taxon>rosids</taxon>
        <taxon>fabids</taxon>
        <taxon>Rosales</taxon>
        <taxon>Rosaceae</taxon>
        <taxon>Amygdaloideae</taxon>
        <taxon>Amygdaleae</taxon>
        <taxon>Prunus</taxon>
    </lineage>
</organism>
<name>A0A314ZHU1_PRUYE</name>
<evidence type="ECO:0000313" key="2">
    <source>
        <dbReference type="Proteomes" id="UP000250321"/>
    </source>
</evidence>